<evidence type="ECO:0000313" key="1">
    <source>
        <dbReference type="EMBL" id="MBB6454522.1"/>
    </source>
</evidence>
<dbReference type="RefSeq" id="WP_174496919.1">
    <property type="nucleotide sequence ID" value="NZ_CADDWK010000010.1"/>
</dbReference>
<proteinExistence type="predicted"/>
<dbReference type="AlphaFoldDB" id="A0A841Q8B3"/>
<protein>
    <recommendedName>
        <fullName evidence="3">Lipoprotein SmpA/OmlA domain-containing protein</fullName>
    </recommendedName>
</protein>
<gene>
    <name evidence="1" type="ORF">HNQ94_003011</name>
</gene>
<accession>A0A841Q8B3</accession>
<organism evidence="1 2">
    <name type="scientific">Salirhabdus euzebyi</name>
    <dbReference type="NCBI Taxonomy" id="394506"/>
    <lineage>
        <taxon>Bacteria</taxon>
        <taxon>Bacillati</taxon>
        <taxon>Bacillota</taxon>
        <taxon>Bacilli</taxon>
        <taxon>Bacillales</taxon>
        <taxon>Bacillaceae</taxon>
        <taxon>Salirhabdus</taxon>
    </lineage>
</organism>
<dbReference type="PROSITE" id="PS51257">
    <property type="entry name" value="PROKAR_LIPOPROTEIN"/>
    <property type="match status" value="1"/>
</dbReference>
<comment type="caution">
    <text evidence="1">The sequence shown here is derived from an EMBL/GenBank/DDBJ whole genome shotgun (WGS) entry which is preliminary data.</text>
</comment>
<dbReference type="Proteomes" id="UP000581688">
    <property type="component" value="Unassembled WGS sequence"/>
</dbReference>
<name>A0A841Q8B3_9BACI</name>
<evidence type="ECO:0008006" key="3">
    <source>
        <dbReference type="Google" id="ProtNLM"/>
    </source>
</evidence>
<sequence>MRFTYIYFILVILFLVGCGIETTMEEVEASSIKTNPISERKTNIEKRSAITPTASALNNSVKLLNDIIDLEKRIVDPQTNEENNELFNKKNDLKISIITENINIGMKQTEIIHLLGTPNVIGISPMNGQEVWRYDFVNVEGYVFHENEHFQEMGIVDTVDIDGLKRDKLSMQLFLNWKGNTLSHIVNYDKHEEDIREYRVFENKEVREVILSQM</sequence>
<reference evidence="1 2" key="1">
    <citation type="submission" date="2020-08" db="EMBL/GenBank/DDBJ databases">
        <title>Genomic Encyclopedia of Type Strains, Phase IV (KMG-IV): sequencing the most valuable type-strain genomes for metagenomic binning, comparative biology and taxonomic classification.</title>
        <authorList>
            <person name="Goeker M."/>
        </authorList>
    </citation>
    <scope>NUCLEOTIDE SEQUENCE [LARGE SCALE GENOMIC DNA]</scope>
    <source>
        <strain evidence="1 2">DSM 19612</strain>
    </source>
</reference>
<evidence type="ECO:0000313" key="2">
    <source>
        <dbReference type="Proteomes" id="UP000581688"/>
    </source>
</evidence>
<keyword evidence="2" id="KW-1185">Reference proteome</keyword>
<dbReference type="EMBL" id="JACHGH010000010">
    <property type="protein sequence ID" value="MBB6454522.1"/>
    <property type="molecule type" value="Genomic_DNA"/>
</dbReference>